<keyword evidence="1 9" id="KW-0963">Cytoplasm</keyword>
<dbReference type="EC" id="4.2.1.93" evidence="9"/>
<evidence type="ECO:0000256" key="9">
    <source>
        <dbReference type="HAMAP-Rule" id="MF_03157"/>
    </source>
</evidence>
<evidence type="ECO:0000256" key="4">
    <source>
        <dbReference type="ARBA" id="ARBA00022840"/>
    </source>
</evidence>
<comment type="function">
    <text evidence="9">Catalyzes the dehydration of the S-form of NAD(P)HX at the expense of ATP, which is converted to ADP. Together with NAD(P)HX epimerase, which catalyzes the epimerization of the S- and R-forms, the enzyme allows the repair of both epimers of NAD(P)HX, a damaged form of NAD(P)H that is a result of enzymatic or heat-dependent hydration.</text>
</comment>
<dbReference type="Gene3D" id="3.40.1190.20">
    <property type="match status" value="1"/>
</dbReference>
<dbReference type="GO" id="GO:0046496">
    <property type="term" value="P:nicotinamide nucleotide metabolic process"/>
    <property type="evidence" value="ECO:0007669"/>
    <property type="project" value="UniProtKB-UniRule"/>
</dbReference>
<feature type="binding site" evidence="9">
    <location>
        <begin position="229"/>
        <end position="233"/>
    </location>
    <ligand>
        <name>ATP</name>
        <dbReference type="ChEBI" id="CHEBI:30616"/>
    </ligand>
</feature>
<keyword evidence="3 9" id="KW-0547">Nucleotide-binding</keyword>
<dbReference type="InterPro" id="IPR029056">
    <property type="entry name" value="Ribokinase-like"/>
</dbReference>
<dbReference type="Proteomes" id="UP000541154">
    <property type="component" value="Unassembled WGS sequence"/>
</dbReference>
<evidence type="ECO:0000256" key="6">
    <source>
        <dbReference type="ARBA" id="ARBA00023027"/>
    </source>
</evidence>
<dbReference type="EMBL" id="SPNV01000073">
    <property type="protein sequence ID" value="KAF5862460.1"/>
    <property type="molecule type" value="Genomic_DNA"/>
</dbReference>
<evidence type="ECO:0000256" key="3">
    <source>
        <dbReference type="ARBA" id="ARBA00022741"/>
    </source>
</evidence>
<evidence type="ECO:0000313" key="12">
    <source>
        <dbReference type="Proteomes" id="UP000541154"/>
    </source>
</evidence>
<evidence type="ECO:0000313" key="11">
    <source>
        <dbReference type="EMBL" id="KAF5862460.1"/>
    </source>
</evidence>
<accession>A0A8H6A9W9</accession>
<evidence type="ECO:0000256" key="1">
    <source>
        <dbReference type="ARBA" id="ARBA00022490"/>
    </source>
</evidence>
<keyword evidence="6 9" id="KW-0520">NAD</keyword>
<dbReference type="PROSITE" id="PS51383">
    <property type="entry name" value="YJEF_C_3"/>
    <property type="match status" value="1"/>
</dbReference>
<keyword evidence="5" id="KW-0521">NADP</keyword>
<organism evidence="11 12">
    <name type="scientific">Petromyces alliaceus</name>
    <name type="common">Aspergillus alliaceus</name>
    <dbReference type="NCBI Taxonomy" id="209559"/>
    <lineage>
        <taxon>Eukaryota</taxon>
        <taxon>Fungi</taxon>
        <taxon>Dikarya</taxon>
        <taxon>Ascomycota</taxon>
        <taxon>Pezizomycotina</taxon>
        <taxon>Eurotiomycetes</taxon>
        <taxon>Eurotiomycetidae</taxon>
        <taxon>Eurotiales</taxon>
        <taxon>Aspergillaceae</taxon>
        <taxon>Aspergillus</taxon>
        <taxon>Aspergillus subgen. Circumdati</taxon>
    </lineage>
</organism>
<dbReference type="GO" id="GO:0047453">
    <property type="term" value="F:ATP-dependent NAD(P)H-hydrate dehydratase activity"/>
    <property type="evidence" value="ECO:0007669"/>
    <property type="project" value="UniProtKB-UniRule"/>
</dbReference>
<dbReference type="Pfam" id="PF01256">
    <property type="entry name" value="Carb_kinase"/>
    <property type="match status" value="1"/>
</dbReference>
<dbReference type="HAMAP" id="MF_01965">
    <property type="entry name" value="NADHX_dehydratase"/>
    <property type="match status" value="1"/>
</dbReference>
<keyword evidence="12" id="KW-1185">Reference proteome</keyword>
<evidence type="ECO:0000259" key="10">
    <source>
        <dbReference type="PROSITE" id="PS51383"/>
    </source>
</evidence>
<dbReference type="GO" id="GO:0005524">
    <property type="term" value="F:ATP binding"/>
    <property type="evidence" value="ECO:0007669"/>
    <property type="project" value="UniProtKB-KW"/>
</dbReference>
<dbReference type="AlphaFoldDB" id="A0A8H6A9W9"/>
<dbReference type="PANTHER" id="PTHR12592">
    <property type="entry name" value="ATP-DEPENDENT (S)-NAD(P)H-HYDRATE DEHYDRATASE FAMILY MEMBER"/>
    <property type="match status" value="1"/>
</dbReference>
<sequence length="403" mass="43559">MEVHHITTSPKILFSKVRKIVPPMLEKFHKGQHGRVAVIGGSLDYTGAPYFSSMASARLGCDMSHVICERSAATVIKSYSPNLMVHPLLPSSESVQDPNSIDAPSLASPIIDMLSRLHALVIGPGLGRDGVTLKVVTEVLKEARSQSIPFVLDADGLMLVTEQPDLVRGYKDCILTPNVNEFSRLAKALNIDVPSIAQIESDGGDKTSRETEACEKLSQALGGVTIIQKGPHDVISNGVTSIVNDIVGGLKRSGGQGDTLTGSLGTLLAWRAAYHNGLWDSGEKDNQKEAQSKQEIQAELESSDRRMSPATTLLLAAWAGSGITRECSRRAFEAKGRSMQASDLTDEVHETFLKLIVLQMKEELPGSLASNSPLFAKFQDGPRRYTRAAAKTSLLRAEHPVRK</sequence>
<dbReference type="GO" id="GO:0110051">
    <property type="term" value="P:metabolite repair"/>
    <property type="evidence" value="ECO:0007669"/>
    <property type="project" value="TreeGrafter"/>
</dbReference>
<gene>
    <name evidence="11" type="ORF">ETB97_011654</name>
</gene>
<evidence type="ECO:0000256" key="5">
    <source>
        <dbReference type="ARBA" id="ARBA00022857"/>
    </source>
</evidence>
<comment type="caution">
    <text evidence="11">The sequence shown here is derived from an EMBL/GenBank/DDBJ whole genome shotgun (WGS) entry which is preliminary data.</text>
</comment>
<keyword evidence="4 9" id="KW-0067">ATP-binding</keyword>
<dbReference type="PROSITE" id="PS01050">
    <property type="entry name" value="YJEF_C_2"/>
    <property type="match status" value="1"/>
</dbReference>
<comment type="catalytic activity">
    <reaction evidence="9">
        <text>(6S)-NADHX + ATP = ADP + phosphate + NADH + H(+)</text>
        <dbReference type="Rhea" id="RHEA:19017"/>
        <dbReference type="ChEBI" id="CHEBI:15378"/>
        <dbReference type="ChEBI" id="CHEBI:30616"/>
        <dbReference type="ChEBI" id="CHEBI:43474"/>
        <dbReference type="ChEBI" id="CHEBI:57945"/>
        <dbReference type="ChEBI" id="CHEBI:64074"/>
        <dbReference type="ChEBI" id="CHEBI:456216"/>
        <dbReference type="EC" id="4.2.1.93"/>
    </reaction>
</comment>
<feature type="binding site" evidence="9">
    <location>
        <begin position="248"/>
        <end position="257"/>
    </location>
    <ligand>
        <name>ATP</name>
        <dbReference type="ChEBI" id="CHEBI:30616"/>
    </ligand>
</feature>
<evidence type="ECO:0000256" key="7">
    <source>
        <dbReference type="ARBA" id="ARBA00023239"/>
    </source>
</evidence>
<dbReference type="InterPro" id="IPR017953">
    <property type="entry name" value="Carbohydrate_kinase_pred_CS"/>
</dbReference>
<dbReference type="GO" id="GO:0005737">
    <property type="term" value="C:cytoplasm"/>
    <property type="evidence" value="ECO:0007669"/>
    <property type="project" value="UniProtKB-SubCell"/>
</dbReference>
<name>A0A8H6A9W9_PETAA</name>
<feature type="binding site" evidence="9">
    <location>
        <position position="125"/>
    </location>
    <ligand>
        <name>(6S)-NADPHX</name>
        <dbReference type="ChEBI" id="CHEBI:64076"/>
    </ligand>
</feature>
<comment type="catalytic activity">
    <reaction evidence="8 9">
        <text>(6S)-NADPHX + ATP = ADP + phosphate + NADPH + H(+)</text>
        <dbReference type="Rhea" id="RHEA:32231"/>
        <dbReference type="ChEBI" id="CHEBI:15378"/>
        <dbReference type="ChEBI" id="CHEBI:30616"/>
        <dbReference type="ChEBI" id="CHEBI:43474"/>
        <dbReference type="ChEBI" id="CHEBI:57783"/>
        <dbReference type="ChEBI" id="CHEBI:64076"/>
        <dbReference type="ChEBI" id="CHEBI:456216"/>
        <dbReference type="EC" id="4.2.1.93"/>
    </reaction>
</comment>
<comment type="subcellular location">
    <subcellularLocation>
        <location evidence="9">Cytoplasm</location>
    </subcellularLocation>
</comment>
<evidence type="ECO:0000256" key="2">
    <source>
        <dbReference type="ARBA" id="ARBA00022553"/>
    </source>
</evidence>
<feature type="binding site" evidence="9">
    <location>
        <begin position="178"/>
        <end position="184"/>
    </location>
    <ligand>
        <name>(6S)-NADPHX</name>
        <dbReference type="ChEBI" id="CHEBI:64076"/>
    </ligand>
</feature>
<feature type="binding site" evidence="9">
    <location>
        <position position="258"/>
    </location>
    <ligand>
        <name>(6S)-NADPHX</name>
        <dbReference type="ChEBI" id="CHEBI:64076"/>
    </ligand>
</feature>
<dbReference type="FunFam" id="3.40.1190.20:FF:000043">
    <property type="entry name" value="ATP-dependent (S)-NAD(P)H-hydrate dehydratase"/>
    <property type="match status" value="1"/>
</dbReference>
<dbReference type="PANTHER" id="PTHR12592:SF0">
    <property type="entry name" value="ATP-DEPENDENT (S)-NAD(P)H-HYDRATE DEHYDRATASE"/>
    <property type="match status" value="1"/>
</dbReference>
<feature type="domain" description="YjeF C-terminal" evidence="10">
    <location>
        <begin position="13"/>
        <end position="355"/>
    </location>
</feature>
<dbReference type="CDD" id="cd01171">
    <property type="entry name" value="YXKO-related"/>
    <property type="match status" value="1"/>
</dbReference>
<comment type="cofactor">
    <cofactor evidence="9">
        <name>Mg(2+)</name>
        <dbReference type="ChEBI" id="CHEBI:18420"/>
    </cofactor>
</comment>
<dbReference type="InterPro" id="IPR000631">
    <property type="entry name" value="CARKD"/>
</dbReference>
<evidence type="ECO:0000256" key="8">
    <source>
        <dbReference type="ARBA" id="ARBA00047472"/>
    </source>
</evidence>
<keyword evidence="2 9" id="KW-0597">Phosphoprotein</keyword>
<proteinExistence type="inferred from homology"/>
<dbReference type="SUPFAM" id="SSF53613">
    <property type="entry name" value="Ribokinase-like"/>
    <property type="match status" value="1"/>
</dbReference>
<keyword evidence="7 9" id="KW-0456">Lyase</keyword>
<reference evidence="11 12" key="1">
    <citation type="submission" date="2019-04" db="EMBL/GenBank/DDBJ databases">
        <title>Aspergillus burnettii sp. nov., novel species from soil in southeast Queensland.</title>
        <authorList>
            <person name="Gilchrist C.L.M."/>
            <person name="Pitt J.I."/>
            <person name="Lange L."/>
            <person name="Lacey H.J."/>
            <person name="Vuong D."/>
            <person name="Midgley D.J."/>
            <person name="Greenfield P."/>
            <person name="Bradbury M."/>
            <person name="Lacey E."/>
            <person name="Busk P.K."/>
            <person name="Pilgaard B."/>
            <person name="Chooi Y.H."/>
            <person name="Piggott A.M."/>
        </authorList>
    </citation>
    <scope>NUCLEOTIDE SEQUENCE [LARGE SCALE GENOMIC DNA]</scope>
    <source>
        <strain evidence="11 12">FRR 5400</strain>
    </source>
</reference>
<protein>
    <recommendedName>
        <fullName evidence="9">ATP-dependent (S)-NAD(P)H-hydrate dehydratase</fullName>
        <ecNumber evidence="9">4.2.1.93</ecNumber>
    </recommendedName>
    <alternativeName>
        <fullName evidence="9">ATP-dependent NAD(P)HX dehydratase</fullName>
    </alternativeName>
</protein>
<dbReference type="NCBIfam" id="TIGR00196">
    <property type="entry name" value="yjeF_cterm"/>
    <property type="match status" value="1"/>
</dbReference>
<comment type="similarity">
    <text evidence="9">Belongs to the NnrD/CARKD family.</text>
</comment>